<keyword evidence="2" id="KW-0813">Transport</keyword>
<feature type="transmembrane region" description="Helical" evidence="10">
    <location>
        <begin position="276"/>
        <end position="304"/>
    </location>
</feature>
<feature type="transmembrane region" description="Helical" evidence="10">
    <location>
        <begin position="560"/>
        <end position="585"/>
    </location>
</feature>
<evidence type="ECO:0000256" key="5">
    <source>
        <dbReference type="ARBA" id="ARBA00022729"/>
    </source>
</evidence>
<keyword evidence="6 10" id="KW-1133">Transmembrane helix</keyword>
<dbReference type="Pfam" id="PF00999">
    <property type="entry name" value="Na_H_Exchanger"/>
    <property type="match status" value="1"/>
</dbReference>
<dbReference type="RefSeq" id="XP_051446926.1">
    <property type="nucleotide sequence ID" value="XM_051587165.1"/>
</dbReference>
<feature type="region of interest" description="Disordered" evidence="9">
    <location>
        <begin position="673"/>
        <end position="703"/>
    </location>
</feature>
<feature type="region of interest" description="Disordered" evidence="9">
    <location>
        <begin position="222"/>
        <end position="242"/>
    </location>
</feature>
<name>A0AAD5EEM3_UMBRA</name>
<evidence type="ECO:0000256" key="4">
    <source>
        <dbReference type="ARBA" id="ARBA00022692"/>
    </source>
</evidence>
<feature type="transmembrane region" description="Helical" evidence="10">
    <location>
        <begin position="623"/>
        <end position="645"/>
    </location>
</feature>
<reference evidence="12" key="1">
    <citation type="submission" date="2021-06" db="EMBL/GenBank/DDBJ databases">
        <authorList>
            <consortium name="DOE Joint Genome Institute"/>
            <person name="Mondo S.J."/>
            <person name="Amses K.R."/>
            <person name="Simmons D.R."/>
            <person name="Longcore J.E."/>
            <person name="Seto K."/>
            <person name="Alves G.H."/>
            <person name="Bonds A.E."/>
            <person name="Quandt C.A."/>
            <person name="Davis W.J."/>
            <person name="Chang Y."/>
            <person name="Letcher P.M."/>
            <person name="Powell M.J."/>
            <person name="Kuo A."/>
            <person name="Labutti K."/>
            <person name="Pangilinan J."/>
            <person name="Andreopoulos W."/>
            <person name="Tritt A."/>
            <person name="Riley R."/>
            <person name="Hundley H."/>
            <person name="Johnson J."/>
            <person name="Lipzen A."/>
            <person name="Barry K."/>
            <person name="Berbee M.L."/>
            <person name="Buchler N.E."/>
            <person name="Grigoriev I.V."/>
            <person name="Spatafora J.W."/>
            <person name="Stajich J.E."/>
            <person name="James T.Y."/>
        </authorList>
    </citation>
    <scope>NUCLEOTIDE SEQUENCE</scope>
    <source>
        <strain evidence="12">AG</strain>
    </source>
</reference>
<keyword evidence="13" id="KW-1185">Reference proteome</keyword>
<feature type="region of interest" description="Disordered" evidence="9">
    <location>
        <begin position="152"/>
        <end position="171"/>
    </location>
</feature>
<evidence type="ECO:0000256" key="1">
    <source>
        <dbReference type="ARBA" id="ARBA00004141"/>
    </source>
</evidence>
<dbReference type="GO" id="GO:0015386">
    <property type="term" value="F:potassium:proton antiporter activity"/>
    <property type="evidence" value="ECO:0007669"/>
    <property type="project" value="InterPro"/>
</dbReference>
<keyword evidence="3" id="KW-0050">Antiport</keyword>
<feature type="transmembrane region" description="Helical" evidence="10">
    <location>
        <begin position="484"/>
        <end position="503"/>
    </location>
</feature>
<dbReference type="GeneID" id="75912512"/>
<gene>
    <name evidence="12" type="ORF">K450DRAFT_229911</name>
</gene>
<dbReference type="PANTHER" id="PTHR16254:SF14">
    <property type="entry name" value="TRANSMEMBRANE AND COILED-COIL DOMAIN-CONTAINING PROTEIN 3"/>
    <property type="match status" value="1"/>
</dbReference>
<keyword evidence="4 10" id="KW-0812">Transmembrane</keyword>
<proteinExistence type="predicted"/>
<evidence type="ECO:0000256" key="2">
    <source>
        <dbReference type="ARBA" id="ARBA00022448"/>
    </source>
</evidence>
<dbReference type="Gene3D" id="1.20.1530.20">
    <property type="match status" value="1"/>
</dbReference>
<evidence type="ECO:0000313" key="13">
    <source>
        <dbReference type="Proteomes" id="UP001206595"/>
    </source>
</evidence>
<dbReference type="GO" id="GO:0016020">
    <property type="term" value="C:membrane"/>
    <property type="evidence" value="ECO:0007669"/>
    <property type="project" value="UniProtKB-SubCell"/>
</dbReference>
<sequence>MRTLHICGIIWIVYTFCFLAVQSGPNDKDWKSQTAQIKQAQSIYDILRRGQLLKEDLAEKIAKMEAAETPSAENARLLEAIHIKVMGMQALESLVFGMFDVYSDTIDGTMMDYKKAALKQLSDFLLALQNSHHQLHQPAKEQPHHAYASHPAMEYSEHHSHDDSEKGNDIGNEAVRDLVNGMLQDVRENADHLEEEMHHNMFSDNLNKEDGSSLEAVIKVEDNDGNTKDGSGSGKHRKGEEGRQVTLIDQENNQYVMARPSDTTIFYEDMHFIHDLVLILVGSFIFGWIFSAIGLPAFFGYILAGNLAGPSGYDLIKELIQTETLAQLGVIFIVFVLGLEFSLEKMRAMWRLALGGALLILFATVVIFSLVGAVIGANMSEAVFVGACVSLSSTAVVVKCVKSTELEQMYGLLVMQDVLLGVMLAMIPALSKSGIEIFFAIAKMSIYLAIYAVISIAIARLLPIAVRLLHRTLGKKITQHSHELLLLGTIAICFVMMVLSARLELGMELGCFTAGVIVRSRKQWFESSISIIEPVRDVFACLFFASIGLHVYPSFLVSEAMLLITMTAAVIGFKYVIISVVLVLFKIDLQKSSIMAIGLAQISEFSFVLASRAKQIGVISREVYYLLLAVTAMTLMTTPILWNLIAGRSSSSASNANTFSGIPLTSAGGTNGSKWNSHDYSNRTHTRSTSTAAQHSFAKIPRGRDDSHNEVVMLPLLDEYEKAA</sequence>
<keyword evidence="7" id="KW-0406">Ion transport</keyword>
<evidence type="ECO:0000256" key="7">
    <source>
        <dbReference type="ARBA" id="ARBA00023065"/>
    </source>
</evidence>
<keyword evidence="5" id="KW-0732">Signal</keyword>
<comment type="subcellular location">
    <subcellularLocation>
        <location evidence="1">Membrane</location>
        <topology evidence="1">Multi-pass membrane protein</topology>
    </subcellularLocation>
</comment>
<dbReference type="InterPro" id="IPR045158">
    <property type="entry name" value="KEA4/5/6-like"/>
</dbReference>
<evidence type="ECO:0000256" key="9">
    <source>
        <dbReference type="SAM" id="MobiDB-lite"/>
    </source>
</evidence>
<feature type="transmembrane region" description="Helical" evidence="10">
    <location>
        <begin position="324"/>
        <end position="343"/>
    </location>
</feature>
<evidence type="ECO:0000259" key="11">
    <source>
        <dbReference type="Pfam" id="PF00999"/>
    </source>
</evidence>
<keyword evidence="8 10" id="KW-0472">Membrane</keyword>
<feature type="domain" description="Cation/H+ exchanger transmembrane" evidence="11">
    <location>
        <begin position="282"/>
        <end position="642"/>
    </location>
</feature>
<evidence type="ECO:0000256" key="10">
    <source>
        <dbReference type="SAM" id="Phobius"/>
    </source>
</evidence>
<accession>A0AAD5EEM3</accession>
<evidence type="ECO:0000256" key="3">
    <source>
        <dbReference type="ARBA" id="ARBA00022449"/>
    </source>
</evidence>
<evidence type="ECO:0000313" key="12">
    <source>
        <dbReference type="EMBL" id="KAI8581922.1"/>
    </source>
</evidence>
<comment type="caution">
    <text evidence="12">The sequence shown here is derived from an EMBL/GenBank/DDBJ whole genome shotgun (WGS) entry which is preliminary data.</text>
</comment>
<dbReference type="InterPro" id="IPR006153">
    <property type="entry name" value="Cation/H_exchanger_TM"/>
</dbReference>
<feature type="transmembrane region" description="Helical" evidence="10">
    <location>
        <begin position="410"/>
        <end position="431"/>
    </location>
</feature>
<dbReference type="AlphaFoldDB" id="A0AAD5EEM3"/>
<organism evidence="12 13">
    <name type="scientific">Umbelopsis ramanniana AG</name>
    <dbReference type="NCBI Taxonomy" id="1314678"/>
    <lineage>
        <taxon>Eukaryota</taxon>
        <taxon>Fungi</taxon>
        <taxon>Fungi incertae sedis</taxon>
        <taxon>Mucoromycota</taxon>
        <taxon>Mucoromycotina</taxon>
        <taxon>Umbelopsidomycetes</taxon>
        <taxon>Umbelopsidales</taxon>
        <taxon>Umbelopsidaceae</taxon>
        <taxon>Umbelopsis</taxon>
    </lineage>
</organism>
<dbReference type="InterPro" id="IPR038770">
    <property type="entry name" value="Na+/solute_symporter_sf"/>
</dbReference>
<dbReference type="Proteomes" id="UP001206595">
    <property type="component" value="Unassembled WGS sequence"/>
</dbReference>
<feature type="transmembrane region" description="Helical" evidence="10">
    <location>
        <begin position="352"/>
        <end position="376"/>
    </location>
</feature>
<dbReference type="PANTHER" id="PTHR16254">
    <property type="entry name" value="POTASSIUM/PROTON ANTIPORTER-RELATED"/>
    <property type="match status" value="1"/>
</dbReference>
<reference evidence="12" key="2">
    <citation type="journal article" date="2022" name="Proc. Natl. Acad. Sci. U.S.A.">
        <title>Diploid-dominant life cycles characterize the early evolution of Fungi.</title>
        <authorList>
            <person name="Amses K.R."/>
            <person name="Simmons D.R."/>
            <person name="Longcore J.E."/>
            <person name="Mondo S.J."/>
            <person name="Seto K."/>
            <person name="Jeronimo G.H."/>
            <person name="Bonds A.E."/>
            <person name="Quandt C.A."/>
            <person name="Davis W.J."/>
            <person name="Chang Y."/>
            <person name="Federici B.A."/>
            <person name="Kuo A."/>
            <person name="LaButti K."/>
            <person name="Pangilinan J."/>
            <person name="Andreopoulos W."/>
            <person name="Tritt A."/>
            <person name="Riley R."/>
            <person name="Hundley H."/>
            <person name="Johnson J."/>
            <person name="Lipzen A."/>
            <person name="Barry K."/>
            <person name="Lang B.F."/>
            <person name="Cuomo C.A."/>
            <person name="Buchler N.E."/>
            <person name="Grigoriev I.V."/>
            <person name="Spatafora J.W."/>
            <person name="Stajich J.E."/>
            <person name="James T.Y."/>
        </authorList>
    </citation>
    <scope>NUCLEOTIDE SEQUENCE</scope>
    <source>
        <strain evidence="12">AG</strain>
    </source>
</reference>
<feature type="compositionally biased region" description="Basic and acidic residues" evidence="9">
    <location>
        <begin position="155"/>
        <end position="168"/>
    </location>
</feature>
<protein>
    <recommendedName>
        <fullName evidence="11">Cation/H+ exchanger transmembrane domain-containing protein</fullName>
    </recommendedName>
</protein>
<feature type="transmembrane region" description="Helical" evidence="10">
    <location>
        <begin position="437"/>
        <end position="463"/>
    </location>
</feature>
<evidence type="ECO:0000256" key="8">
    <source>
        <dbReference type="ARBA" id="ARBA00023136"/>
    </source>
</evidence>
<dbReference type="EMBL" id="MU620903">
    <property type="protein sequence ID" value="KAI8581922.1"/>
    <property type="molecule type" value="Genomic_DNA"/>
</dbReference>
<evidence type="ECO:0000256" key="6">
    <source>
        <dbReference type="ARBA" id="ARBA00022989"/>
    </source>
</evidence>